<sequence>MRPTIDEQLGGASRLLTLAENEPDAEGVTELVRNARRLVDRVSSSWAAAEPFLRGDNAELAALLETADPTPPDPGLQRVVDVNESLRFRLSDRIRDLGPGASRDEIGTYLRRRLTVDPT</sequence>
<name>A0A840F2H8_9ACTN</name>
<dbReference type="RefSeq" id="WP_183370626.1">
    <property type="nucleotide sequence ID" value="NZ_BAABHL010000122.1"/>
</dbReference>
<evidence type="ECO:0000313" key="2">
    <source>
        <dbReference type="Proteomes" id="UP000551501"/>
    </source>
</evidence>
<reference evidence="1 2" key="1">
    <citation type="submission" date="2020-08" db="EMBL/GenBank/DDBJ databases">
        <title>Sequencing the genomes of 1000 actinobacteria strains.</title>
        <authorList>
            <person name="Klenk H.-P."/>
        </authorList>
    </citation>
    <scope>NUCLEOTIDE SEQUENCE [LARGE SCALE GENOMIC DNA]</scope>
    <source>
        <strain evidence="1 2">DSM 45298</strain>
    </source>
</reference>
<keyword evidence="2" id="KW-1185">Reference proteome</keyword>
<proteinExistence type="predicted"/>
<evidence type="ECO:0000313" key="1">
    <source>
        <dbReference type="EMBL" id="MBB4135599.1"/>
    </source>
</evidence>
<dbReference type="AlphaFoldDB" id="A0A840F2H8"/>
<accession>A0A840F2H8</accession>
<dbReference type="Proteomes" id="UP000551501">
    <property type="component" value="Unassembled WGS sequence"/>
</dbReference>
<dbReference type="EMBL" id="JACIFP010000001">
    <property type="protein sequence ID" value="MBB4135599.1"/>
    <property type="molecule type" value="Genomic_DNA"/>
</dbReference>
<comment type="caution">
    <text evidence="1">The sequence shown here is derived from an EMBL/GenBank/DDBJ whole genome shotgun (WGS) entry which is preliminary data.</text>
</comment>
<gene>
    <name evidence="1" type="ORF">BKA16_002151</name>
</gene>
<protein>
    <submittedName>
        <fullName evidence="1">Uncharacterized protein</fullName>
    </submittedName>
</protein>
<organism evidence="1 2">
    <name type="scientific">Gordonia humi</name>
    <dbReference type="NCBI Taxonomy" id="686429"/>
    <lineage>
        <taxon>Bacteria</taxon>
        <taxon>Bacillati</taxon>
        <taxon>Actinomycetota</taxon>
        <taxon>Actinomycetes</taxon>
        <taxon>Mycobacteriales</taxon>
        <taxon>Gordoniaceae</taxon>
        <taxon>Gordonia</taxon>
    </lineage>
</organism>